<evidence type="ECO:0000256" key="1">
    <source>
        <dbReference type="ARBA" id="ARBA00022741"/>
    </source>
</evidence>
<feature type="region of interest" description="Disordered" evidence="4">
    <location>
        <begin position="287"/>
        <end position="308"/>
    </location>
</feature>
<dbReference type="SUPFAM" id="SSF54495">
    <property type="entry name" value="UBC-like"/>
    <property type="match status" value="1"/>
</dbReference>
<gene>
    <name evidence="6" type="ORF">HYPBUDRAFT_121981</name>
</gene>
<dbReference type="PROSITE" id="PS50127">
    <property type="entry name" value="UBC_2"/>
    <property type="match status" value="1"/>
</dbReference>
<dbReference type="EMBL" id="KV454540">
    <property type="protein sequence ID" value="ODV67536.1"/>
    <property type="molecule type" value="Genomic_DNA"/>
</dbReference>
<dbReference type="RefSeq" id="XP_020076603.1">
    <property type="nucleotide sequence ID" value="XM_020219272.1"/>
</dbReference>
<keyword evidence="3" id="KW-0067">ATP-binding</keyword>
<proteinExistence type="predicted"/>
<evidence type="ECO:0000259" key="5">
    <source>
        <dbReference type="PROSITE" id="PS50127"/>
    </source>
</evidence>
<keyword evidence="1" id="KW-0547">Nucleotide-binding</keyword>
<dbReference type="AlphaFoldDB" id="A0A1E4RJX0"/>
<protein>
    <recommendedName>
        <fullName evidence="5">UBC core domain-containing protein</fullName>
    </recommendedName>
</protein>
<feature type="compositionally biased region" description="Polar residues" evidence="4">
    <location>
        <begin position="291"/>
        <end position="303"/>
    </location>
</feature>
<dbReference type="Pfam" id="PF00179">
    <property type="entry name" value="UQ_con"/>
    <property type="match status" value="1"/>
</dbReference>
<dbReference type="STRING" id="984485.A0A1E4RJX0"/>
<keyword evidence="2" id="KW-0833">Ubl conjugation pathway</keyword>
<reference evidence="7" key="1">
    <citation type="submission" date="2016-05" db="EMBL/GenBank/DDBJ databases">
        <title>Comparative genomics of biotechnologically important yeasts.</title>
        <authorList>
            <consortium name="DOE Joint Genome Institute"/>
            <person name="Riley R."/>
            <person name="Haridas S."/>
            <person name="Wolfe K.H."/>
            <person name="Lopes M.R."/>
            <person name="Hittinger C.T."/>
            <person name="Goker M."/>
            <person name="Salamov A."/>
            <person name="Wisecaver J."/>
            <person name="Long T.M."/>
            <person name="Aerts A.L."/>
            <person name="Barry K."/>
            <person name="Choi C."/>
            <person name="Clum A."/>
            <person name="Coughlan A.Y."/>
            <person name="Deshpande S."/>
            <person name="Douglass A.P."/>
            <person name="Hanson S.J."/>
            <person name="Klenk H.-P."/>
            <person name="Labutti K."/>
            <person name="Lapidus A."/>
            <person name="Lindquist E."/>
            <person name="Lipzen A."/>
            <person name="Meier-Kolthoff J.P."/>
            <person name="Ohm R.A."/>
            <person name="Otillar R.P."/>
            <person name="Pangilinan J."/>
            <person name="Peng Y."/>
            <person name="Rokas A."/>
            <person name="Rosa C.A."/>
            <person name="Scheuner C."/>
            <person name="Sibirny A.A."/>
            <person name="Slot J.C."/>
            <person name="Stielow J.B."/>
            <person name="Sun H."/>
            <person name="Kurtzman C.P."/>
            <person name="Blackwell M."/>
            <person name="Grigoriev I.V."/>
            <person name="Jeffries T.W."/>
        </authorList>
    </citation>
    <scope>NUCLEOTIDE SEQUENCE [LARGE SCALE GENOMIC DNA]</scope>
    <source>
        <strain evidence="7">NRRL Y-1933</strain>
    </source>
</reference>
<dbReference type="SMART" id="SM00212">
    <property type="entry name" value="UBCc"/>
    <property type="match status" value="1"/>
</dbReference>
<dbReference type="InterPro" id="IPR050113">
    <property type="entry name" value="Ub_conjugating_enzyme"/>
</dbReference>
<feature type="domain" description="UBC core" evidence="5">
    <location>
        <begin position="1"/>
        <end position="164"/>
    </location>
</feature>
<dbReference type="CDD" id="cd23812">
    <property type="entry name" value="UBCc_ScPEX4-like"/>
    <property type="match status" value="1"/>
</dbReference>
<dbReference type="PANTHER" id="PTHR24067">
    <property type="entry name" value="UBIQUITIN-CONJUGATING ENZYME E2"/>
    <property type="match status" value="1"/>
</dbReference>
<accession>A0A1E4RJX0</accession>
<dbReference type="Proteomes" id="UP000095085">
    <property type="component" value="Unassembled WGS sequence"/>
</dbReference>
<name>A0A1E4RJX0_9ASCO</name>
<dbReference type="GeneID" id="30993822"/>
<evidence type="ECO:0000256" key="4">
    <source>
        <dbReference type="SAM" id="MobiDB-lite"/>
    </source>
</evidence>
<dbReference type="InterPro" id="IPR000608">
    <property type="entry name" value="UBC"/>
</dbReference>
<dbReference type="GO" id="GO:0005524">
    <property type="term" value="F:ATP binding"/>
    <property type="evidence" value="ECO:0007669"/>
    <property type="project" value="UniProtKB-KW"/>
</dbReference>
<evidence type="ECO:0000313" key="6">
    <source>
        <dbReference type="EMBL" id="ODV67536.1"/>
    </source>
</evidence>
<sequence length="399" mass="46718">MAEKRLFKEWNQINKSPISQINHQIIALSPINNNDEEMNIMKWEAYISKPTKQDNPYYYNGKWHLYIEIPLNYPMNPPSIRFDNQTPINHPNINFETGEICLDILKAENWSPAWNLQYLIVAILMLIDHPEPDSPLNIDSANLYRHDKLAFESIVQYNIWQYNTFYHHFKNESGIKSEEEVREEEEEDDDDISLIKDNLNNTIITGGYSDTYTKNTTKIKKKLQESLKDPFYNDPEIINKSSQKKKKNLKSNVSPNFKVIHDVGEEVTKQFIAKVNEIGHMHHHHDDDLFQKSSHSSVDYSSGNDDDLDSVRQQVTQNVTKQVEKLCLKSTLPEILLEDDDDDEKFINQPINECKSDDNDENVEKIKQQFLKQVDDKVNEVRKKQEEYQRKMSLGGSPN</sequence>
<organism evidence="6 7">
    <name type="scientific">Hyphopichia burtonii NRRL Y-1933</name>
    <dbReference type="NCBI Taxonomy" id="984485"/>
    <lineage>
        <taxon>Eukaryota</taxon>
        <taxon>Fungi</taxon>
        <taxon>Dikarya</taxon>
        <taxon>Ascomycota</taxon>
        <taxon>Saccharomycotina</taxon>
        <taxon>Pichiomycetes</taxon>
        <taxon>Debaryomycetaceae</taxon>
        <taxon>Hyphopichia</taxon>
    </lineage>
</organism>
<dbReference type="Gene3D" id="3.10.110.10">
    <property type="entry name" value="Ubiquitin Conjugating Enzyme"/>
    <property type="match status" value="1"/>
</dbReference>
<evidence type="ECO:0000256" key="2">
    <source>
        <dbReference type="ARBA" id="ARBA00022786"/>
    </source>
</evidence>
<evidence type="ECO:0000256" key="3">
    <source>
        <dbReference type="ARBA" id="ARBA00022840"/>
    </source>
</evidence>
<keyword evidence="7" id="KW-1185">Reference proteome</keyword>
<dbReference type="OrthoDB" id="9973183at2759"/>
<dbReference type="InterPro" id="IPR016135">
    <property type="entry name" value="UBQ-conjugating_enzyme/RWD"/>
</dbReference>
<evidence type="ECO:0000313" key="7">
    <source>
        <dbReference type="Proteomes" id="UP000095085"/>
    </source>
</evidence>